<evidence type="ECO:0000313" key="10">
    <source>
        <dbReference type="Proteomes" id="UP000265120"/>
    </source>
</evidence>
<keyword evidence="10" id="KW-1185">Reference proteome</keyword>
<evidence type="ECO:0000256" key="6">
    <source>
        <dbReference type="ARBA" id="ARBA00023306"/>
    </source>
</evidence>
<accession>A0A3P8WQ73</accession>
<dbReference type="GO" id="GO:0042393">
    <property type="term" value="F:histone binding"/>
    <property type="evidence" value="ECO:0007669"/>
    <property type="project" value="TreeGrafter"/>
</dbReference>
<feature type="compositionally biased region" description="Basic and acidic residues" evidence="7">
    <location>
        <begin position="132"/>
        <end position="151"/>
    </location>
</feature>
<organism evidence="9 10">
    <name type="scientific">Cynoglossus semilaevis</name>
    <name type="common">Tongue sole</name>
    <dbReference type="NCBI Taxonomy" id="244447"/>
    <lineage>
        <taxon>Eukaryota</taxon>
        <taxon>Metazoa</taxon>
        <taxon>Chordata</taxon>
        <taxon>Craniata</taxon>
        <taxon>Vertebrata</taxon>
        <taxon>Euteleostomi</taxon>
        <taxon>Actinopterygii</taxon>
        <taxon>Neopterygii</taxon>
        <taxon>Teleostei</taxon>
        <taxon>Neoteleostei</taxon>
        <taxon>Acanthomorphata</taxon>
        <taxon>Carangaria</taxon>
        <taxon>Pleuronectiformes</taxon>
        <taxon>Pleuronectoidei</taxon>
        <taxon>Cynoglossidae</taxon>
        <taxon>Cynoglossinae</taxon>
        <taxon>Cynoglossus</taxon>
    </lineage>
</organism>
<evidence type="ECO:0000256" key="1">
    <source>
        <dbReference type="ARBA" id="ARBA00004123"/>
    </source>
</evidence>
<feature type="region of interest" description="Disordered" evidence="7">
    <location>
        <begin position="122"/>
        <end position="161"/>
    </location>
</feature>
<dbReference type="InterPro" id="IPR032682">
    <property type="entry name" value="Cnd1_C"/>
</dbReference>
<dbReference type="Ensembl" id="ENSCSET00000027191.1">
    <property type="protein sequence ID" value="ENSCSEP00000026835.1"/>
    <property type="gene ID" value="ENSCSEG00000017061.1"/>
</dbReference>
<dbReference type="GO" id="GO:0000796">
    <property type="term" value="C:condensin complex"/>
    <property type="evidence" value="ECO:0007669"/>
    <property type="project" value="TreeGrafter"/>
</dbReference>
<evidence type="ECO:0000256" key="4">
    <source>
        <dbReference type="ARBA" id="ARBA00023067"/>
    </source>
</evidence>
<proteinExistence type="predicted"/>
<keyword evidence="3" id="KW-0498">Mitosis</keyword>
<dbReference type="FunFam" id="1.25.10.10:FF:000345">
    <property type="entry name" value="Condensin-2 complex subunit D3"/>
    <property type="match status" value="1"/>
</dbReference>
<comment type="subcellular location">
    <subcellularLocation>
        <location evidence="1">Nucleus</location>
    </subcellularLocation>
</comment>
<feature type="domain" description="Condensin complex subunit 1 C-terminal" evidence="8">
    <location>
        <begin position="836"/>
        <end position="943"/>
    </location>
</feature>
<dbReference type="InterPro" id="IPR011989">
    <property type="entry name" value="ARM-like"/>
</dbReference>
<keyword evidence="5" id="KW-0539">Nucleus</keyword>
<dbReference type="GO" id="GO:0010032">
    <property type="term" value="P:meiotic chromosome condensation"/>
    <property type="evidence" value="ECO:0007669"/>
    <property type="project" value="TreeGrafter"/>
</dbReference>
<keyword evidence="6" id="KW-0131">Cell cycle</keyword>
<evidence type="ECO:0000256" key="2">
    <source>
        <dbReference type="ARBA" id="ARBA00022618"/>
    </source>
</evidence>
<dbReference type="InterPro" id="IPR026971">
    <property type="entry name" value="CND1/NCAPD3"/>
</dbReference>
<name>A0A3P8WQ73_CYNSE</name>
<evidence type="ECO:0000256" key="3">
    <source>
        <dbReference type="ARBA" id="ARBA00022776"/>
    </source>
</evidence>
<dbReference type="PANTHER" id="PTHR14222:SF1">
    <property type="entry name" value="CONDENSIN-2 COMPLEX SUBUNIT D3"/>
    <property type="match status" value="1"/>
</dbReference>
<evidence type="ECO:0000256" key="5">
    <source>
        <dbReference type="ARBA" id="ARBA00023242"/>
    </source>
</evidence>
<reference evidence="9 10" key="1">
    <citation type="journal article" date="2014" name="Nat. Genet.">
        <title>Whole-genome sequence of a flatfish provides insights into ZW sex chromosome evolution and adaptation to a benthic lifestyle.</title>
        <authorList>
            <person name="Chen S."/>
            <person name="Zhang G."/>
            <person name="Shao C."/>
            <person name="Huang Q."/>
            <person name="Liu G."/>
            <person name="Zhang P."/>
            <person name="Song W."/>
            <person name="An N."/>
            <person name="Chalopin D."/>
            <person name="Volff J.N."/>
            <person name="Hong Y."/>
            <person name="Li Q."/>
            <person name="Sha Z."/>
            <person name="Zhou H."/>
            <person name="Xie M."/>
            <person name="Yu Q."/>
            <person name="Liu Y."/>
            <person name="Xiang H."/>
            <person name="Wang N."/>
            <person name="Wu K."/>
            <person name="Yang C."/>
            <person name="Zhou Q."/>
            <person name="Liao X."/>
            <person name="Yang L."/>
            <person name="Hu Q."/>
            <person name="Zhang J."/>
            <person name="Meng L."/>
            <person name="Jin L."/>
            <person name="Tian Y."/>
            <person name="Lian J."/>
            <person name="Yang J."/>
            <person name="Miao G."/>
            <person name="Liu S."/>
            <person name="Liang Z."/>
            <person name="Yan F."/>
            <person name="Li Y."/>
            <person name="Sun B."/>
            <person name="Zhang H."/>
            <person name="Zhang J."/>
            <person name="Zhu Y."/>
            <person name="Du M."/>
            <person name="Zhao Y."/>
            <person name="Schartl M."/>
            <person name="Tang Q."/>
            <person name="Wang J."/>
        </authorList>
    </citation>
    <scope>NUCLEOTIDE SEQUENCE</scope>
</reference>
<dbReference type="PANTHER" id="PTHR14222">
    <property type="entry name" value="CONDENSIN"/>
    <property type="match status" value="1"/>
</dbReference>
<dbReference type="Gene3D" id="1.25.10.10">
    <property type="entry name" value="Leucine-rich Repeat Variant"/>
    <property type="match status" value="1"/>
</dbReference>
<dbReference type="InterPro" id="IPR016024">
    <property type="entry name" value="ARM-type_fold"/>
</dbReference>
<dbReference type="Proteomes" id="UP000265120">
    <property type="component" value="Chromosome 12"/>
</dbReference>
<sequence length="958" mass="108947">WDLEFTEIRPLDVDLDEELTARGEHFLNLHKCILKYAGLQQSNIWAYLGENNVPVKSLVAALSFFVLTGKNKKAKVEQRLNSLHAASLYLLLLGMPGSIANKVFHEILFDTCLDLSSHCWPENSGKKRKKDGSKSSKADGKRSRPQRKDLTDEGEEEEEEIHLSGSDLMKIRDALFLLLQSLLKLLQTLSLKDRPQSLSNCTRVFTHNLLYFEPVIGEIEFAPLKCVPEMAFYGLQLLCSPKHGDPKESLRRVFHQLLYVILMMSKGNRKKPTLLVVNQAILSTRDQTISFVSYLVEELKELAVPFLHILLQHICVQMVEKSEFRSHGAQAVSMLTSEMTNTDYSRFIRWLLNFSRHPKMACRLFAVDVAVALLGEPERKPEECQDPGLAPFLQHKLLIQSLLFSGQMDESPTVQGHALSSLAKCLEIPSMNVTQAIHNLFNESKSGVCTQISKANLALLFRRVKDSRTSVRKSALQALMGLLKHDVIPASSENLFVLSERCRDPAVSVRKKTLQCMGELLTANPLNIAVQKAWLHGVVPVVLDSENTVQDRALEALEQMLLHPITSYSSRSHQDTFQRLAWDLLVLLCQDCKNLCNYLGKAFSIWSKQNKFTPSFITNLISHTEAEHASGAWLLLSKVGSFSARPSLEKIVDAWDRMISSREINVTVCCHILCVIGNIAAHLNEDTKERMIDDLMSRLKRFDMSLEVISAAVDTLFQLGRDEDIKQTQVCRRCDKNMIFFFFFYSCFLVGKRTVLLVESVLTTNTDKLKVVYCQVITISLDCKCQTISRMFSHCVANHGLLMLFPGKLCLQHEELVQKYLPVFARELEVGTEMAVRNNVVIVMCDLCVRYTAIVDHYVPNISACLRDSEAVIREQALIMLTNLLQEEFVKWKGSLFFRFMVALVDPEPAIASLCKYCLLHLLLKKNPDMFSQHFIECIFHLNCYDKHKSYKFPQSER</sequence>
<keyword evidence="2" id="KW-0132">Cell division</keyword>
<protein>
    <submittedName>
        <fullName evidence="9">Non-SMC condensin II complex, subunit D3</fullName>
    </submittedName>
</protein>
<reference evidence="9" key="2">
    <citation type="submission" date="2025-08" db="UniProtKB">
        <authorList>
            <consortium name="Ensembl"/>
        </authorList>
    </citation>
    <scope>IDENTIFICATION</scope>
</reference>
<evidence type="ECO:0000259" key="8">
    <source>
        <dbReference type="Pfam" id="PF12717"/>
    </source>
</evidence>
<dbReference type="GO" id="GO:0007076">
    <property type="term" value="P:mitotic chromosome condensation"/>
    <property type="evidence" value="ECO:0007669"/>
    <property type="project" value="InterPro"/>
</dbReference>
<dbReference type="GO" id="GO:0005634">
    <property type="term" value="C:nucleus"/>
    <property type="evidence" value="ECO:0007669"/>
    <property type="project" value="UniProtKB-SubCell"/>
</dbReference>
<dbReference type="Pfam" id="PF12717">
    <property type="entry name" value="Cnd1"/>
    <property type="match status" value="1"/>
</dbReference>
<reference evidence="9" key="3">
    <citation type="submission" date="2025-09" db="UniProtKB">
        <authorList>
            <consortium name="Ensembl"/>
        </authorList>
    </citation>
    <scope>IDENTIFICATION</scope>
</reference>
<dbReference type="AlphaFoldDB" id="A0A3P8WQ73"/>
<evidence type="ECO:0000256" key="7">
    <source>
        <dbReference type="SAM" id="MobiDB-lite"/>
    </source>
</evidence>
<evidence type="ECO:0000313" key="9">
    <source>
        <dbReference type="Ensembl" id="ENSCSEP00000026835.1"/>
    </source>
</evidence>
<dbReference type="SUPFAM" id="SSF48371">
    <property type="entry name" value="ARM repeat"/>
    <property type="match status" value="1"/>
</dbReference>
<dbReference type="GO" id="GO:0051301">
    <property type="term" value="P:cell division"/>
    <property type="evidence" value="ECO:0007669"/>
    <property type="project" value="UniProtKB-KW"/>
</dbReference>
<keyword evidence="4" id="KW-0226">DNA condensation</keyword>
<dbReference type="GeneTree" id="ENSGT00940000153566"/>
<dbReference type="GO" id="GO:0000779">
    <property type="term" value="C:condensed chromosome, centromeric region"/>
    <property type="evidence" value="ECO:0007669"/>
    <property type="project" value="TreeGrafter"/>
</dbReference>